<sequence length="66" mass="7295">MRELCENPPKANIDALLSDGKESAYFGGMKVVFTPGHTPGYISLYLKKSRVLIAGDSFFRENIEAT</sequence>
<evidence type="ECO:0000313" key="2">
    <source>
        <dbReference type="EMBL" id="MBM7585393.1"/>
    </source>
</evidence>
<dbReference type="EMBL" id="JAFBDZ010000002">
    <property type="protein sequence ID" value="MBM7585393.1"/>
    <property type="molecule type" value="Genomic_DNA"/>
</dbReference>
<evidence type="ECO:0000259" key="1">
    <source>
        <dbReference type="Pfam" id="PF00753"/>
    </source>
</evidence>
<dbReference type="Proteomes" id="UP001646157">
    <property type="component" value="Unassembled WGS sequence"/>
</dbReference>
<organism evidence="2 3">
    <name type="scientific">Rossellomorea pakistanensis</name>
    <dbReference type="NCBI Taxonomy" id="992288"/>
    <lineage>
        <taxon>Bacteria</taxon>
        <taxon>Bacillati</taxon>
        <taxon>Bacillota</taxon>
        <taxon>Bacilli</taxon>
        <taxon>Bacillales</taxon>
        <taxon>Bacillaceae</taxon>
        <taxon>Rossellomorea</taxon>
    </lineage>
</organism>
<comment type="caution">
    <text evidence="2">The sequence shown here is derived from an EMBL/GenBank/DDBJ whole genome shotgun (WGS) entry which is preliminary data.</text>
</comment>
<dbReference type="Gene3D" id="3.60.15.10">
    <property type="entry name" value="Ribonuclease Z/Hydroxyacylglutathione hydrolase-like"/>
    <property type="match status" value="1"/>
</dbReference>
<gene>
    <name evidence="2" type="ORF">JOC86_001935</name>
</gene>
<proteinExistence type="predicted"/>
<reference evidence="2 3" key="1">
    <citation type="submission" date="2021-01" db="EMBL/GenBank/DDBJ databases">
        <title>Genomic Encyclopedia of Type Strains, Phase IV (KMG-IV): sequencing the most valuable type-strain genomes for metagenomic binning, comparative biology and taxonomic classification.</title>
        <authorList>
            <person name="Goeker M."/>
        </authorList>
    </citation>
    <scope>NUCLEOTIDE SEQUENCE [LARGE SCALE GENOMIC DNA]</scope>
    <source>
        <strain evidence="2 3">DSM 24834</strain>
    </source>
</reference>
<dbReference type="InterPro" id="IPR001279">
    <property type="entry name" value="Metallo-B-lactamas"/>
</dbReference>
<accession>A0ABS2NC16</accession>
<dbReference type="SUPFAM" id="SSF56281">
    <property type="entry name" value="Metallo-hydrolase/oxidoreductase"/>
    <property type="match status" value="1"/>
</dbReference>
<name>A0ABS2NC16_9BACI</name>
<keyword evidence="3" id="KW-1185">Reference proteome</keyword>
<dbReference type="InterPro" id="IPR036866">
    <property type="entry name" value="RibonucZ/Hydroxyglut_hydro"/>
</dbReference>
<protein>
    <submittedName>
        <fullName evidence="2">Glyoxylase-like metal-dependent hydrolase (Beta-lactamase superfamily II)</fullName>
    </submittedName>
</protein>
<evidence type="ECO:0000313" key="3">
    <source>
        <dbReference type="Proteomes" id="UP001646157"/>
    </source>
</evidence>
<dbReference type="Pfam" id="PF00753">
    <property type="entry name" value="Lactamase_B"/>
    <property type="match status" value="1"/>
</dbReference>
<feature type="domain" description="Metallo-beta-lactamase" evidence="1">
    <location>
        <begin position="9"/>
        <end position="64"/>
    </location>
</feature>